<name>A0A7X2ZER5_9BACL</name>
<sequence>MERELALEIVRVTELAALSAASWMGRGDKNQADGAATTAMRAMFDSVSIRGTVVIGEGEMDEAPMLYIGEAVGNGQGPEVDVAVDPLEGTELVAKGLNNALAVIAIAGKGQLLHAPDMYMEKLAVGPALAGKLSLDDPLETTLERAADLLGKPLSNLTVMILDRDRHRERIHTLRRVGVRIKFLSDGDVAGAMAPALSESGIDLYVGSGGAPEGVLAAAALRCLGGELIGRLMPGNEEEITRCREMGIDDPYKILSMDDMVGNGDVIFAATGITPGEFLSGVRYTNDHRAETHSIVMRAKTRTIRFIQSSHYLPNKQLLSDILNAQD</sequence>
<dbReference type="SUPFAM" id="SSF56655">
    <property type="entry name" value="Carbohydrate phosphatase"/>
    <property type="match status" value="1"/>
</dbReference>
<keyword evidence="5 9" id="KW-0464">Manganese</keyword>
<dbReference type="RefSeq" id="WP_127608201.1">
    <property type="nucleotide sequence ID" value="NZ_JARTHJ010000162.1"/>
</dbReference>
<feature type="binding site" evidence="10">
    <location>
        <position position="210"/>
    </location>
    <ligand>
        <name>substrate</name>
    </ligand>
</feature>
<dbReference type="InterPro" id="IPR004464">
    <property type="entry name" value="FBPase_class-2/SBPase"/>
</dbReference>
<dbReference type="GO" id="GO:0030388">
    <property type="term" value="P:fructose 1,6-bisphosphate metabolic process"/>
    <property type="evidence" value="ECO:0007669"/>
    <property type="project" value="TreeGrafter"/>
</dbReference>
<keyword evidence="12" id="KW-1185">Reference proteome</keyword>
<dbReference type="PIRSF" id="PIRSF004532">
    <property type="entry name" value="GlpX"/>
    <property type="match status" value="1"/>
</dbReference>
<evidence type="ECO:0000313" key="12">
    <source>
        <dbReference type="Proteomes" id="UP000450917"/>
    </source>
</evidence>
<dbReference type="GO" id="GO:0042132">
    <property type="term" value="F:fructose 1,6-bisphosphate 1-phosphatase activity"/>
    <property type="evidence" value="ECO:0007669"/>
    <property type="project" value="UniProtKB-EC"/>
</dbReference>
<feature type="binding site" evidence="9">
    <location>
        <position position="57"/>
    </location>
    <ligand>
        <name>Mn(2+)</name>
        <dbReference type="ChEBI" id="CHEBI:29035"/>
        <label>1</label>
    </ligand>
</feature>
<evidence type="ECO:0000313" key="11">
    <source>
        <dbReference type="EMBL" id="MUG72980.1"/>
    </source>
</evidence>
<evidence type="ECO:0000256" key="3">
    <source>
        <dbReference type="ARBA" id="ARBA00022723"/>
    </source>
</evidence>
<feature type="binding site" evidence="9">
    <location>
        <position position="33"/>
    </location>
    <ligand>
        <name>Mn(2+)</name>
        <dbReference type="ChEBI" id="CHEBI:29035"/>
        <label>1</label>
    </ligand>
</feature>
<feature type="binding site" evidence="9">
    <location>
        <position position="88"/>
    </location>
    <ligand>
        <name>Mn(2+)</name>
        <dbReference type="ChEBI" id="CHEBI:29035"/>
        <label>2</label>
    </ligand>
</feature>
<keyword evidence="6 8" id="KW-0119">Carbohydrate metabolism</keyword>
<dbReference type="PANTHER" id="PTHR30447">
    <property type="entry name" value="FRUCTOSE-1,6-BISPHOSPHATASE CLASS 2"/>
    <property type="match status" value="1"/>
</dbReference>
<evidence type="ECO:0000256" key="2">
    <source>
        <dbReference type="ARBA" id="ARBA00008989"/>
    </source>
</evidence>
<organism evidence="11 12">
    <name type="scientific">Paenibacillus validus</name>
    <dbReference type="NCBI Taxonomy" id="44253"/>
    <lineage>
        <taxon>Bacteria</taxon>
        <taxon>Bacillati</taxon>
        <taxon>Bacillota</taxon>
        <taxon>Bacilli</taxon>
        <taxon>Bacillales</taxon>
        <taxon>Paenibacillaceae</taxon>
        <taxon>Paenibacillus</taxon>
    </lineage>
</organism>
<keyword evidence="4 11" id="KW-0378">Hydrolase</keyword>
<dbReference type="PANTHER" id="PTHR30447:SF0">
    <property type="entry name" value="FRUCTOSE-1,6-BISPHOSPHATASE 1 CLASS 2-RELATED"/>
    <property type="match status" value="1"/>
</dbReference>
<evidence type="ECO:0000256" key="4">
    <source>
        <dbReference type="ARBA" id="ARBA00022801"/>
    </source>
</evidence>
<feature type="binding site" evidence="9">
    <location>
        <position position="85"/>
    </location>
    <ligand>
        <name>Mn(2+)</name>
        <dbReference type="ChEBI" id="CHEBI:29035"/>
        <label>2</label>
    </ligand>
</feature>
<reference evidence="11 12" key="1">
    <citation type="submission" date="2019-11" db="EMBL/GenBank/DDBJ databases">
        <title>Draft genome sequences of five Paenibacillus species of dairy origin.</title>
        <authorList>
            <person name="Olajide A.M."/>
            <person name="Chen S."/>
            <person name="Lapointe G."/>
        </authorList>
    </citation>
    <scope>NUCLEOTIDE SEQUENCE [LARGE SCALE GENOMIC DNA]</scope>
    <source>
        <strain evidence="11 12">2CS3</strain>
    </source>
</reference>
<accession>A0A7X2ZER5</accession>
<comment type="pathway">
    <text evidence="7">Carbohydrate biosynthesis.</text>
</comment>
<dbReference type="GO" id="GO:0006071">
    <property type="term" value="P:glycerol metabolic process"/>
    <property type="evidence" value="ECO:0007669"/>
    <property type="project" value="InterPro"/>
</dbReference>
<evidence type="ECO:0000256" key="9">
    <source>
        <dbReference type="PIRSR" id="PIRSR004532-1"/>
    </source>
</evidence>
<dbReference type="Pfam" id="PF03320">
    <property type="entry name" value="FBPase_glpX"/>
    <property type="match status" value="1"/>
</dbReference>
<evidence type="ECO:0000256" key="7">
    <source>
        <dbReference type="ARBA" id="ARBA00024331"/>
    </source>
</evidence>
<dbReference type="GO" id="GO:0005829">
    <property type="term" value="C:cytosol"/>
    <property type="evidence" value="ECO:0007669"/>
    <property type="project" value="TreeGrafter"/>
</dbReference>
<dbReference type="FunFam" id="3.40.190.90:FF:000001">
    <property type="entry name" value="Fructose-1,6-bisphosphatase"/>
    <property type="match status" value="1"/>
</dbReference>
<keyword evidence="3 9" id="KW-0479">Metal-binding</keyword>
<protein>
    <recommendedName>
        <fullName evidence="8">Fructose-1,6-bisphosphatase</fullName>
    </recommendedName>
</protein>
<feature type="binding site" evidence="10">
    <location>
        <position position="119"/>
    </location>
    <ligand>
        <name>substrate</name>
    </ligand>
</feature>
<dbReference type="Proteomes" id="UP000450917">
    <property type="component" value="Unassembled WGS sequence"/>
</dbReference>
<comment type="similarity">
    <text evidence="2 8">Belongs to the FBPase class 2 family.</text>
</comment>
<dbReference type="AlphaFoldDB" id="A0A7X2ZER5"/>
<dbReference type="CDD" id="cd01516">
    <property type="entry name" value="FBPase_glpX"/>
    <property type="match status" value="1"/>
</dbReference>
<comment type="caution">
    <text evidence="11">The sequence shown here is derived from an EMBL/GenBank/DDBJ whole genome shotgun (WGS) entry which is preliminary data.</text>
</comment>
<evidence type="ECO:0000256" key="6">
    <source>
        <dbReference type="ARBA" id="ARBA00023277"/>
    </source>
</evidence>
<feature type="binding site" evidence="10">
    <location>
        <begin position="186"/>
        <end position="188"/>
    </location>
    <ligand>
        <name>substrate</name>
    </ligand>
</feature>
<dbReference type="Gene3D" id="3.30.540.10">
    <property type="entry name" value="Fructose-1,6-Bisphosphatase, subunit A, domain 1"/>
    <property type="match status" value="1"/>
</dbReference>
<gene>
    <name evidence="11" type="primary">glpX</name>
    <name evidence="11" type="ORF">GNP93_20180</name>
</gene>
<comment type="cofactor">
    <cofactor evidence="9">
        <name>Mn(2+)</name>
        <dbReference type="ChEBI" id="CHEBI:29035"/>
    </cofactor>
</comment>
<feature type="binding site" evidence="9">
    <location>
        <position position="213"/>
    </location>
    <ligand>
        <name>Mn(2+)</name>
        <dbReference type="ChEBI" id="CHEBI:29035"/>
        <label>2</label>
    </ligand>
</feature>
<evidence type="ECO:0000256" key="8">
    <source>
        <dbReference type="PIRNR" id="PIRNR004532"/>
    </source>
</evidence>
<dbReference type="Gene3D" id="3.40.190.90">
    <property type="match status" value="1"/>
</dbReference>
<feature type="binding site" evidence="10">
    <location>
        <begin position="164"/>
        <end position="166"/>
    </location>
    <ligand>
        <name>substrate</name>
    </ligand>
</feature>
<comment type="catalytic activity">
    <reaction evidence="1">
        <text>beta-D-fructose 1,6-bisphosphate + H2O = beta-D-fructose 6-phosphate + phosphate</text>
        <dbReference type="Rhea" id="RHEA:11064"/>
        <dbReference type="ChEBI" id="CHEBI:15377"/>
        <dbReference type="ChEBI" id="CHEBI:32966"/>
        <dbReference type="ChEBI" id="CHEBI:43474"/>
        <dbReference type="ChEBI" id="CHEBI:57634"/>
        <dbReference type="EC" id="3.1.3.11"/>
    </reaction>
</comment>
<evidence type="ECO:0000256" key="10">
    <source>
        <dbReference type="PIRSR" id="PIRSR004532-2"/>
    </source>
</evidence>
<proteinExistence type="inferred from homology"/>
<dbReference type="GO" id="GO:0046872">
    <property type="term" value="F:metal ion binding"/>
    <property type="evidence" value="ECO:0007669"/>
    <property type="project" value="UniProtKB-KW"/>
</dbReference>
<feature type="binding site" evidence="10">
    <location>
        <begin position="88"/>
        <end position="90"/>
    </location>
    <ligand>
        <name>substrate</name>
    </ligand>
</feature>
<dbReference type="EMBL" id="WNZX01000019">
    <property type="protein sequence ID" value="MUG72980.1"/>
    <property type="molecule type" value="Genomic_DNA"/>
</dbReference>
<evidence type="ECO:0000256" key="1">
    <source>
        <dbReference type="ARBA" id="ARBA00001273"/>
    </source>
</evidence>
<dbReference type="NCBIfam" id="TIGR00330">
    <property type="entry name" value="glpX"/>
    <property type="match status" value="1"/>
</dbReference>
<evidence type="ECO:0000256" key="5">
    <source>
        <dbReference type="ARBA" id="ARBA00023211"/>
    </source>
</evidence>
<dbReference type="GO" id="GO:0006094">
    <property type="term" value="P:gluconeogenesis"/>
    <property type="evidence" value="ECO:0007669"/>
    <property type="project" value="InterPro"/>
</dbReference>